<dbReference type="HOGENOM" id="CLU_009273_10_2_10"/>
<dbReference type="SFLD" id="SFLDS00029">
    <property type="entry name" value="Radical_SAM"/>
    <property type="match status" value="1"/>
</dbReference>
<dbReference type="OrthoDB" id="9808591at2"/>
<evidence type="ECO:0000256" key="3">
    <source>
        <dbReference type="ARBA" id="ARBA00022691"/>
    </source>
</evidence>
<dbReference type="PANTHER" id="PTHR43273:SF8">
    <property type="entry name" value="RADICAL SAM DOMAIN PROTEIN"/>
    <property type="match status" value="1"/>
</dbReference>
<dbReference type="Gene3D" id="3.20.20.70">
    <property type="entry name" value="Aldolase class I"/>
    <property type="match status" value="1"/>
</dbReference>
<dbReference type="SFLD" id="SFLDG01072">
    <property type="entry name" value="dehydrogenase_like"/>
    <property type="match status" value="1"/>
</dbReference>
<dbReference type="STRING" id="688246.Premu_1627"/>
<dbReference type="SFLD" id="SFLDG01067">
    <property type="entry name" value="SPASM/twitch_domain_containing"/>
    <property type="match status" value="1"/>
</dbReference>
<dbReference type="SUPFAM" id="SSF102114">
    <property type="entry name" value="Radical SAM enzymes"/>
    <property type="match status" value="1"/>
</dbReference>
<dbReference type="GO" id="GO:0016491">
    <property type="term" value="F:oxidoreductase activity"/>
    <property type="evidence" value="ECO:0007669"/>
    <property type="project" value="InterPro"/>
</dbReference>
<dbReference type="PROSITE" id="PS51918">
    <property type="entry name" value="RADICAL_SAM"/>
    <property type="match status" value="1"/>
</dbReference>
<accession>F8NCK1</accession>
<dbReference type="AlphaFoldDB" id="F8NCK1"/>
<dbReference type="GO" id="GO:0046872">
    <property type="term" value="F:metal ion binding"/>
    <property type="evidence" value="ECO:0007669"/>
    <property type="project" value="UniProtKB-KW"/>
</dbReference>
<evidence type="ECO:0000256" key="2">
    <source>
        <dbReference type="ARBA" id="ARBA00022485"/>
    </source>
</evidence>
<evidence type="ECO:0000256" key="6">
    <source>
        <dbReference type="ARBA" id="ARBA00023014"/>
    </source>
</evidence>
<keyword evidence="4" id="KW-0479">Metal-binding</keyword>
<protein>
    <submittedName>
        <fullName evidence="8">Radical SAM domain protein</fullName>
    </submittedName>
</protein>
<dbReference type="InterPro" id="IPR023867">
    <property type="entry name" value="Sulphatase_maturase_rSAM"/>
</dbReference>
<dbReference type="RefSeq" id="WP_007574395.1">
    <property type="nucleotide sequence ID" value="NZ_BPTS01000001.1"/>
</dbReference>
<dbReference type="GO" id="GO:0051539">
    <property type="term" value="F:4 iron, 4 sulfur cluster binding"/>
    <property type="evidence" value="ECO:0007669"/>
    <property type="project" value="UniProtKB-KW"/>
</dbReference>
<dbReference type="PROSITE" id="PS01305">
    <property type="entry name" value="MOAA_NIFB_PQQE"/>
    <property type="match status" value="1"/>
</dbReference>
<dbReference type="Pfam" id="PF04055">
    <property type="entry name" value="Radical_SAM"/>
    <property type="match status" value="1"/>
</dbReference>
<evidence type="ECO:0000256" key="1">
    <source>
        <dbReference type="ARBA" id="ARBA00001966"/>
    </source>
</evidence>
<keyword evidence="5" id="KW-0408">Iron</keyword>
<evidence type="ECO:0000256" key="4">
    <source>
        <dbReference type="ARBA" id="ARBA00022723"/>
    </source>
</evidence>
<keyword evidence="2" id="KW-0004">4Fe-4S</keyword>
<reference evidence="9" key="1">
    <citation type="journal article" date="2011" name="Stand. Genomic Sci.">
        <title>Non-contiguous finished genome sequence of the opportunistic oral pathogen Prevotella multisaccharivorax type strain (PPPA20).</title>
        <authorList>
            <person name="Pati A."/>
            <person name="Gronow S."/>
            <person name="Lu M."/>
            <person name="Lapidus A."/>
            <person name="Nolan M."/>
            <person name="Lucas S."/>
            <person name="Hammon N."/>
            <person name="Deshpande S."/>
            <person name="Cheng J.F."/>
            <person name="Tapia R."/>
            <person name="Han C."/>
            <person name="Goodwin L."/>
            <person name="Pitluck S."/>
            <person name="Liolios K."/>
            <person name="Pagani I."/>
            <person name="Mavromatis K."/>
            <person name="Mikhailova N."/>
            <person name="Huntemann M."/>
            <person name="Chen A."/>
            <person name="Palaniappan K."/>
            <person name="Land M."/>
            <person name="Hauser L."/>
            <person name="Detter J.C."/>
            <person name="Brambilla E.M."/>
            <person name="Rohde M."/>
            <person name="Goker M."/>
            <person name="Woyke T."/>
            <person name="Bristow J."/>
            <person name="Eisen J.A."/>
            <person name="Markowitz V."/>
            <person name="Hugenholtz P."/>
            <person name="Kyrpides N.C."/>
            <person name="Klenk H.P."/>
            <person name="Ivanova N."/>
        </authorList>
    </citation>
    <scope>NUCLEOTIDE SEQUENCE [LARGE SCALE GENOMIC DNA]</scope>
    <source>
        <strain evidence="9">DSM 17128</strain>
    </source>
</reference>
<proteinExistence type="predicted"/>
<dbReference type="SFLD" id="SFLDG01386">
    <property type="entry name" value="main_SPASM_domain-containing"/>
    <property type="match status" value="1"/>
</dbReference>
<dbReference type="CDD" id="cd01335">
    <property type="entry name" value="Radical_SAM"/>
    <property type="match status" value="1"/>
</dbReference>
<evidence type="ECO:0000313" key="8">
    <source>
        <dbReference type="EMBL" id="EGN57037.1"/>
    </source>
</evidence>
<gene>
    <name evidence="8" type="ORF">Premu_1627</name>
</gene>
<dbReference type="PANTHER" id="PTHR43273">
    <property type="entry name" value="ANAEROBIC SULFATASE-MATURATING ENZYME HOMOLOG ASLB-RELATED"/>
    <property type="match status" value="1"/>
</dbReference>
<dbReference type="EMBL" id="GL945017">
    <property type="protein sequence ID" value="EGN57037.1"/>
    <property type="molecule type" value="Genomic_DNA"/>
</dbReference>
<dbReference type="InterPro" id="IPR058240">
    <property type="entry name" value="rSAM_sf"/>
</dbReference>
<comment type="cofactor">
    <cofactor evidence="1">
        <name>[4Fe-4S] cluster</name>
        <dbReference type="ChEBI" id="CHEBI:49883"/>
    </cofactor>
</comment>
<name>F8NCK1_9BACT</name>
<evidence type="ECO:0000256" key="5">
    <source>
        <dbReference type="ARBA" id="ARBA00023004"/>
    </source>
</evidence>
<sequence length="381" mass="43555">MVFNELILKVTSCCNLNCDYCYVFNQGDYSYKYEPNVMPFSLITTVISRIKEHCEAHKVDMFLIIFHGGEPLMAPKQFYRDFIAQAKERITSTEILYGIQTNATLLTQEWIDLFDELDIAIGISLDGTRESSKHRVYRSTRQYAYDNIIKGVELLKSNALPVNVLCVINTSVSPLAIYSNFKEIGVDNVDFLYPDVTVDTGSDSHTGAWLSKMFDLWYEDNDTQKPMIRYFDTVVSLLLGIERGYEMLGRKPNKTISLKPNGNIELVDNLKICGDGFTHTGKNITDSTFDDIAQNSVMQKYYYSHSDKMLCEKCKNCCIKDICGGGNIAHRYSKANGFDNPSAYCKHILHFVAHVQDRLFEDLPKVFNTNNVVRIKEMIHE</sequence>
<feature type="domain" description="Radical SAM core" evidence="7">
    <location>
        <begin position="1"/>
        <end position="242"/>
    </location>
</feature>
<dbReference type="InterPro" id="IPR013785">
    <property type="entry name" value="Aldolase_TIM"/>
</dbReference>
<organism evidence="8 9">
    <name type="scientific">Hallella multisaccharivorax DSM 17128</name>
    <dbReference type="NCBI Taxonomy" id="688246"/>
    <lineage>
        <taxon>Bacteria</taxon>
        <taxon>Pseudomonadati</taxon>
        <taxon>Bacteroidota</taxon>
        <taxon>Bacteroidia</taxon>
        <taxon>Bacteroidales</taxon>
        <taxon>Prevotellaceae</taxon>
        <taxon>Hallella</taxon>
    </lineage>
</organism>
<keyword evidence="6" id="KW-0411">Iron-sulfur</keyword>
<keyword evidence="9" id="KW-1185">Reference proteome</keyword>
<evidence type="ECO:0000313" key="9">
    <source>
        <dbReference type="Proteomes" id="UP000002772"/>
    </source>
</evidence>
<dbReference type="InterPro" id="IPR000385">
    <property type="entry name" value="MoaA_NifB_PqqE_Fe-S-bd_CS"/>
</dbReference>
<keyword evidence="3" id="KW-0949">S-adenosyl-L-methionine</keyword>
<dbReference type="InterPro" id="IPR007197">
    <property type="entry name" value="rSAM"/>
</dbReference>
<evidence type="ECO:0000259" key="7">
    <source>
        <dbReference type="PROSITE" id="PS51918"/>
    </source>
</evidence>
<dbReference type="eggNOG" id="COG0641">
    <property type="taxonomic scope" value="Bacteria"/>
</dbReference>
<dbReference type="Proteomes" id="UP000002772">
    <property type="component" value="Unassembled WGS sequence"/>
</dbReference>